<dbReference type="Proteomes" id="UP001189429">
    <property type="component" value="Unassembled WGS sequence"/>
</dbReference>
<proteinExistence type="predicted"/>
<evidence type="ECO:0000313" key="2">
    <source>
        <dbReference type="Proteomes" id="UP001189429"/>
    </source>
</evidence>
<name>A0ABN9RXQ4_9DINO</name>
<comment type="caution">
    <text evidence="1">The sequence shown here is derived from an EMBL/GenBank/DDBJ whole genome shotgun (WGS) entry which is preliminary data.</text>
</comment>
<organism evidence="1 2">
    <name type="scientific">Prorocentrum cordatum</name>
    <dbReference type="NCBI Taxonomy" id="2364126"/>
    <lineage>
        <taxon>Eukaryota</taxon>
        <taxon>Sar</taxon>
        <taxon>Alveolata</taxon>
        <taxon>Dinophyceae</taxon>
        <taxon>Prorocentrales</taxon>
        <taxon>Prorocentraceae</taxon>
        <taxon>Prorocentrum</taxon>
    </lineage>
</organism>
<sequence>ARGLGLPPPTRGRARPAAAAAMPVQGAGGGYGSGHTYGNGYGNTYGNSEPATVVGQPVSGQAVGDVHVAMGVPYRVDPSQATTASMPWMSQFPEKRQNNKIEAIRSGGEAAKQYPLLPDERPWNDSCWIFAFVL</sequence>
<evidence type="ECO:0000313" key="1">
    <source>
        <dbReference type="EMBL" id="CAK0824163.1"/>
    </source>
</evidence>
<protein>
    <submittedName>
        <fullName evidence="1">Uncharacterized protein</fullName>
    </submittedName>
</protein>
<accession>A0ABN9RXQ4</accession>
<dbReference type="EMBL" id="CAUYUJ010008518">
    <property type="protein sequence ID" value="CAK0824163.1"/>
    <property type="molecule type" value="Genomic_DNA"/>
</dbReference>
<feature type="non-terminal residue" evidence="1">
    <location>
        <position position="134"/>
    </location>
</feature>
<gene>
    <name evidence="1" type="ORF">PCOR1329_LOCUS24646</name>
</gene>
<reference evidence="1" key="1">
    <citation type="submission" date="2023-10" db="EMBL/GenBank/DDBJ databases">
        <authorList>
            <person name="Chen Y."/>
            <person name="Shah S."/>
            <person name="Dougan E. K."/>
            <person name="Thang M."/>
            <person name="Chan C."/>
        </authorList>
    </citation>
    <scope>NUCLEOTIDE SEQUENCE [LARGE SCALE GENOMIC DNA]</scope>
</reference>
<feature type="non-terminal residue" evidence="1">
    <location>
        <position position="1"/>
    </location>
</feature>
<keyword evidence="2" id="KW-1185">Reference proteome</keyword>